<evidence type="ECO:0000313" key="3">
    <source>
        <dbReference type="EMBL" id="KAL3827665.1"/>
    </source>
</evidence>
<comment type="similarity">
    <text evidence="1">Belongs to the sulfatase family.</text>
</comment>
<dbReference type="Gene3D" id="3.40.720.10">
    <property type="entry name" value="Alkaline Phosphatase, subunit A"/>
    <property type="match status" value="1"/>
</dbReference>
<evidence type="ECO:0000313" key="4">
    <source>
        <dbReference type="Proteomes" id="UP001530377"/>
    </source>
</evidence>
<feature type="domain" description="Sulfatase N-terminal" evidence="2">
    <location>
        <begin position="3"/>
        <end position="110"/>
    </location>
</feature>
<dbReference type="EMBL" id="JALLPB020000001">
    <property type="protein sequence ID" value="KAL3827665.1"/>
    <property type="molecule type" value="Genomic_DNA"/>
</dbReference>
<comment type="caution">
    <text evidence="3">The sequence shown here is derived from an EMBL/GenBank/DDBJ whole genome shotgun (WGS) entry which is preliminary data.</text>
</comment>
<accession>A0ABD3STI1</accession>
<dbReference type="SUPFAM" id="SSF53649">
    <property type="entry name" value="Alkaline phosphatase-like"/>
    <property type="match status" value="1"/>
</dbReference>
<reference evidence="3 4" key="1">
    <citation type="submission" date="2024-10" db="EMBL/GenBank/DDBJ databases">
        <title>Updated reference genomes for cyclostephanoid diatoms.</title>
        <authorList>
            <person name="Roberts W.R."/>
            <person name="Alverson A.J."/>
        </authorList>
    </citation>
    <scope>NUCLEOTIDE SEQUENCE [LARGE SCALE GENOMIC DNA]</scope>
    <source>
        <strain evidence="3 4">AJA228-03</strain>
    </source>
</reference>
<dbReference type="InterPro" id="IPR017850">
    <property type="entry name" value="Alkaline_phosphatase_core_sf"/>
</dbReference>
<keyword evidence="4" id="KW-1185">Reference proteome</keyword>
<organism evidence="3 4">
    <name type="scientific">Cyclostephanos tholiformis</name>
    <dbReference type="NCBI Taxonomy" id="382380"/>
    <lineage>
        <taxon>Eukaryota</taxon>
        <taxon>Sar</taxon>
        <taxon>Stramenopiles</taxon>
        <taxon>Ochrophyta</taxon>
        <taxon>Bacillariophyta</taxon>
        <taxon>Coscinodiscophyceae</taxon>
        <taxon>Thalassiosirophycidae</taxon>
        <taxon>Stephanodiscales</taxon>
        <taxon>Stephanodiscaceae</taxon>
        <taxon>Cyclostephanos</taxon>
    </lineage>
</organism>
<gene>
    <name evidence="3" type="ORF">ACHAXA_000538</name>
</gene>
<name>A0ABD3STI1_9STRA</name>
<sequence>MPNKGRTPTEVDAACGAIMEELQRHYVLDDTVIIFTTDNGNFRTESQHGLADNCLVFDPLFLSSCVTMSKSICVPLIIQHPRMKEENQGTTNDEFTLNIDLAWTILAAVGAHTTKDDWTRHVSVSRLNGETLLRASDDLQEIVRAQVSKSAIFSSQLRFFCQNYSSCLLLCFVICVSPARRCSYGRIIYMFWLDYPYKQLFDLVNDPEEVDQIFNSTDPAIEEIRAVMKKWFEELKNLARSDEIVTL</sequence>
<dbReference type="PANTHER" id="PTHR43108:SF6">
    <property type="entry name" value="N-SULPHOGLUCOSAMINE SULPHOHYDROLASE"/>
    <property type="match status" value="1"/>
</dbReference>
<dbReference type="Proteomes" id="UP001530377">
    <property type="component" value="Unassembled WGS sequence"/>
</dbReference>
<evidence type="ECO:0000256" key="1">
    <source>
        <dbReference type="ARBA" id="ARBA00008779"/>
    </source>
</evidence>
<protein>
    <recommendedName>
        <fullName evidence="2">Sulfatase N-terminal domain-containing protein</fullName>
    </recommendedName>
</protein>
<dbReference type="Pfam" id="PF00884">
    <property type="entry name" value="Sulfatase"/>
    <property type="match status" value="1"/>
</dbReference>
<dbReference type="AlphaFoldDB" id="A0ABD3STI1"/>
<dbReference type="InterPro" id="IPR000917">
    <property type="entry name" value="Sulfatase_N"/>
</dbReference>
<dbReference type="PANTHER" id="PTHR43108">
    <property type="entry name" value="N-ACETYLGLUCOSAMINE-6-SULFATASE FAMILY MEMBER"/>
    <property type="match status" value="1"/>
</dbReference>
<proteinExistence type="inferred from homology"/>
<evidence type="ECO:0000259" key="2">
    <source>
        <dbReference type="Pfam" id="PF00884"/>
    </source>
</evidence>